<evidence type="ECO:0000256" key="2">
    <source>
        <dbReference type="ARBA" id="ARBA00012438"/>
    </source>
</evidence>
<dbReference type="CDD" id="cd00082">
    <property type="entry name" value="HisKA"/>
    <property type="match status" value="1"/>
</dbReference>
<feature type="transmembrane region" description="Helical" evidence="6">
    <location>
        <begin position="37"/>
        <end position="58"/>
    </location>
</feature>
<sequence>MIDLEVSKIKKNIGIRIFIPLLMALLVLYIFTNNYSLFHILIEFICTALGLSMALISFARSSNEKSVFKYIGYGFPLMCSLDFLHVMFVNSSISEQNAFISTIFIWVSNNFLDYSLIILSILFIKYKVNNKTIFVSYGFLLIIITLLGILVELGVIMNKDVTQYIINGWLLLYGLLLITIILIAKNREVIGRKEQIYLYLILFFEISYEFVAMLHFKFDLDTLILAHILKYIFYYTLYDAIGRFVFYKTYNGIYKELREVEKIQVVLNRTLQERMKILSEVKSILVRSENKYVSLIESISDGIIIFNEDRVSYSNESIGYYINGYNVNIEGRHLKDILDILEIELTDFSISGYIQYSIKKEILGKVRDLEVYVFKSEAEAKILFIKDVTENNKNFKLKEELEKNLAEEKLKNQFFSNISHELRTPINLIYSSLQVKGLYIVDNNYEALERNSGVIKQNCLRLIRTINNFIDTNRISEEYLVPTYGVYNIVELVENVAQASVRYLRKVKMTLVFDAEEEEIFASCDGELIERAVLNLLSNSIKYGKENGYIYINISNKEDKLYISVKNDGPAISQDIKPYLFDKFTRINKSLNRDKEGSGLGLYLCKSLIELQGGELILNTEKDFGNEFLITLPYDETISESENNSFIIGNVDEKIDIEFSDIYI</sequence>
<keyword evidence="9" id="KW-1185">Reference proteome</keyword>
<evidence type="ECO:0000256" key="6">
    <source>
        <dbReference type="SAM" id="Phobius"/>
    </source>
</evidence>
<feature type="domain" description="Histidine kinase" evidence="7">
    <location>
        <begin position="417"/>
        <end position="636"/>
    </location>
</feature>
<dbReference type="EMBL" id="JAESWA010000017">
    <property type="protein sequence ID" value="MBL4931226.1"/>
    <property type="molecule type" value="Genomic_DNA"/>
</dbReference>
<dbReference type="SUPFAM" id="SSF55874">
    <property type="entry name" value="ATPase domain of HSP90 chaperone/DNA topoisomerase II/histidine kinase"/>
    <property type="match status" value="1"/>
</dbReference>
<dbReference type="RefSeq" id="WP_202766594.1">
    <property type="nucleotide sequence ID" value="NZ_JAESWA010000017.1"/>
</dbReference>
<dbReference type="InterPro" id="IPR033425">
    <property type="entry name" value="MASE3"/>
</dbReference>
<keyword evidence="6" id="KW-1133">Transmembrane helix</keyword>
<feature type="transmembrane region" description="Helical" evidence="6">
    <location>
        <begin position="12"/>
        <end position="31"/>
    </location>
</feature>
<evidence type="ECO:0000256" key="1">
    <source>
        <dbReference type="ARBA" id="ARBA00000085"/>
    </source>
</evidence>
<dbReference type="AlphaFoldDB" id="A0A937K2A3"/>
<dbReference type="EC" id="2.7.13.3" evidence="2"/>
<dbReference type="Pfam" id="PF17159">
    <property type="entry name" value="MASE3"/>
    <property type="match status" value="1"/>
</dbReference>
<evidence type="ECO:0000256" key="4">
    <source>
        <dbReference type="ARBA" id="ARBA00022777"/>
    </source>
</evidence>
<keyword evidence="5" id="KW-0902">Two-component regulatory system</keyword>
<dbReference type="PRINTS" id="PR00344">
    <property type="entry name" value="BCTRLSENSOR"/>
</dbReference>
<feature type="transmembrane region" description="Helical" evidence="6">
    <location>
        <begin position="70"/>
        <end position="93"/>
    </location>
</feature>
<dbReference type="Gene3D" id="3.30.565.10">
    <property type="entry name" value="Histidine kinase-like ATPase, C-terminal domain"/>
    <property type="match status" value="1"/>
</dbReference>
<dbReference type="GO" id="GO:0000155">
    <property type="term" value="F:phosphorelay sensor kinase activity"/>
    <property type="evidence" value="ECO:0007669"/>
    <property type="project" value="InterPro"/>
</dbReference>
<dbReference type="SMART" id="SM00388">
    <property type="entry name" value="HisKA"/>
    <property type="match status" value="1"/>
</dbReference>
<evidence type="ECO:0000313" key="9">
    <source>
        <dbReference type="Proteomes" id="UP000623681"/>
    </source>
</evidence>
<organism evidence="8 9">
    <name type="scientific">Clostridium paridis</name>
    <dbReference type="NCBI Taxonomy" id="2803863"/>
    <lineage>
        <taxon>Bacteria</taxon>
        <taxon>Bacillati</taxon>
        <taxon>Bacillota</taxon>
        <taxon>Clostridia</taxon>
        <taxon>Eubacteriales</taxon>
        <taxon>Clostridiaceae</taxon>
        <taxon>Clostridium</taxon>
    </lineage>
</organism>
<dbReference type="SMART" id="SM00387">
    <property type="entry name" value="HATPase_c"/>
    <property type="match status" value="1"/>
</dbReference>
<dbReference type="InterPro" id="IPR003661">
    <property type="entry name" value="HisK_dim/P_dom"/>
</dbReference>
<dbReference type="Gene3D" id="1.10.287.130">
    <property type="match status" value="1"/>
</dbReference>
<dbReference type="SUPFAM" id="SSF47384">
    <property type="entry name" value="Homodimeric domain of signal transducing histidine kinase"/>
    <property type="match status" value="1"/>
</dbReference>
<dbReference type="Proteomes" id="UP000623681">
    <property type="component" value="Unassembled WGS sequence"/>
</dbReference>
<dbReference type="InterPro" id="IPR003594">
    <property type="entry name" value="HATPase_dom"/>
</dbReference>
<keyword evidence="4" id="KW-0808">Transferase</keyword>
<dbReference type="InterPro" id="IPR004358">
    <property type="entry name" value="Sig_transdc_His_kin-like_C"/>
</dbReference>
<feature type="transmembrane region" description="Helical" evidence="6">
    <location>
        <begin position="99"/>
        <end position="122"/>
    </location>
</feature>
<dbReference type="PANTHER" id="PTHR43547:SF2">
    <property type="entry name" value="HYBRID SIGNAL TRANSDUCTION HISTIDINE KINASE C"/>
    <property type="match status" value="1"/>
</dbReference>
<proteinExistence type="predicted"/>
<feature type="transmembrane region" description="Helical" evidence="6">
    <location>
        <begin position="134"/>
        <end position="158"/>
    </location>
</feature>
<comment type="catalytic activity">
    <reaction evidence="1">
        <text>ATP + protein L-histidine = ADP + protein N-phospho-L-histidine.</text>
        <dbReference type="EC" id="2.7.13.3"/>
    </reaction>
</comment>
<dbReference type="PROSITE" id="PS50109">
    <property type="entry name" value="HIS_KIN"/>
    <property type="match status" value="1"/>
</dbReference>
<dbReference type="InterPro" id="IPR036097">
    <property type="entry name" value="HisK_dim/P_sf"/>
</dbReference>
<feature type="transmembrane region" description="Helical" evidence="6">
    <location>
        <begin position="164"/>
        <end position="184"/>
    </location>
</feature>
<keyword evidence="6" id="KW-0812">Transmembrane</keyword>
<comment type="caution">
    <text evidence="8">The sequence shown here is derived from an EMBL/GenBank/DDBJ whole genome shotgun (WGS) entry which is preliminary data.</text>
</comment>
<feature type="transmembrane region" description="Helical" evidence="6">
    <location>
        <begin position="196"/>
        <end position="216"/>
    </location>
</feature>
<evidence type="ECO:0000256" key="5">
    <source>
        <dbReference type="ARBA" id="ARBA00023012"/>
    </source>
</evidence>
<keyword evidence="3" id="KW-0597">Phosphoprotein</keyword>
<protein>
    <recommendedName>
        <fullName evidence="2">histidine kinase</fullName>
        <ecNumber evidence="2">2.7.13.3</ecNumber>
    </recommendedName>
</protein>
<accession>A0A937K2A3</accession>
<evidence type="ECO:0000259" key="7">
    <source>
        <dbReference type="PROSITE" id="PS50109"/>
    </source>
</evidence>
<name>A0A937K2A3_9CLOT</name>
<gene>
    <name evidence="8" type="ORF">JK634_05365</name>
</gene>
<reference evidence="8" key="1">
    <citation type="submission" date="2021-01" db="EMBL/GenBank/DDBJ databases">
        <title>Genome public.</title>
        <authorList>
            <person name="Liu C."/>
            <person name="Sun Q."/>
        </authorList>
    </citation>
    <scope>NUCLEOTIDE SEQUENCE</scope>
    <source>
        <strain evidence="8">YIM B02565</strain>
    </source>
</reference>
<dbReference type="PANTHER" id="PTHR43547">
    <property type="entry name" value="TWO-COMPONENT HISTIDINE KINASE"/>
    <property type="match status" value="1"/>
</dbReference>
<dbReference type="Pfam" id="PF00512">
    <property type="entry name" value="HisKA"/>
    <property type="match status" value="1"/>
</dbReference>
<keyword evidence="6" id="KW-0472">Membrane</keyword>
<keyword evidence="4" id="KW-0418">Kinase</keyword>
<dbReference type="Pfam" id="PF02518">
    <property type="entry name" value="HATPase_c"/>
    <property type="match status" value="1"/>
</dbReference>
<evidence type="ECO:0000313" key="8">
    <source>
        <dbReference type="EMBL" id="MBL4931226.1"/>
    </source>
</evidence>
<dbReference type="InterPro" id="IPR036890">
    <property type="entry name" value="HATPase_C_sf"/>
</dbReference>
<evidence type="ECO:0000256" key="3">
    <source>
        <dbReference type="ARBA" id="ARBA00022553"/>
    </source>
</evidence>
<dbReference type="InterPro" id="IPR005467">
    <property type="entry name" value="His_kinase_dom"/>
</dbReference>
<feature type="transmembrane region" description="Helical" evidence="6">
    <location>
        <begin position="228"/>
        <end position="246"/>
    </location>
</feature>